<dbReference type="Gene3D" id="3.40.50.20">
    <property type="match status" value="1"/>
</dbReference>
<evidence type="ECO:0000259" key="2">
    <source>
        <dbReference type="Pfam" id="PF17930"/>
    </source>
</evidence>
<dbReference type="Gene3D" id="3.40.140.80">
    <property type="match status" value="1"/>
</dbReference>
<sequence length="281" mass="30344">MMAAQQNGLAIIAGRGDLPKLLAEECARRNEPYLVIGFGNAALKWAVDHPFETAQFEKAGALFDTIRNAGCTRVVFAGSMSRPSLNPLKYDWKFTKLAPRLLKSLGAGDDETLRTIASVFNEEGFEIIGADSILENLVAKRGIPSKRQPSEIDRTDANRAREIVTQLGQVDVGQGCVVANGICLALETIQGTDAMLDFVAQTAAPYRHNADAGVLFKAPKPHQDRRIDFPAIGTDTIHAAHRAGLNGVVVPDGGALIIDLQETVKIADELNLFLWIQGGDE</sequence>
<accession>A0A2G5K551</accession>
<evidence type="ECO:0000313" key="4">
    <source>
        <dbReference type="Proteomes" id="UP000231516"/>
    </source>
</evidence>
<dbReference type="InterPro" id="IPR043167">
    <property type="entry name" value="LpxI_C_sf"/>
</dbReference>
<dbReference type="InterPro" id="IPR053174">
    <property type="entry name" value="LpxI"/>
</dbReference>
<dbReference type="OrthoDB" id="9789836at2"/>
<dbReference type="Pfam" id="PF17930">
    <property type="entry name" value="LpxI_N"/>
    <property type="match status" value="1"/>
</dbReference>
<organism evidence="3 4">
    <name type="scientific">Paramylibacter kogurei</name>
    <dbReference type="NCBI Taxonomy" id="1889778"/>
    <lineage>
        <taxon>Bacteria</taxon>
        <taxon>Pseudomonadati</taxon>
        <taxon>Pseudomonadota</taxon>
        <taxon>Alphaproteobacteria</taxon>
        <taxon>Rhodobacterales</taxon>
        <taxon>Paracoccaceae</taxon>
        <taxon>Paramylibacter</taxon>
    </lineage>
</organism>
<dbReference type="PANTHER" id="PTHR39962:SF1">
    <property type="entry name" value="LPXI FAMILY PROTEIN"/>
    <property type="match status" value="1"/>
</dbReference>
<dbReference type="Pfam" id="PF06230">
    <property type="entry name" value="LpxI_C"/>
    <property type="match status" value="1"/>
</dbReference>
<proteinExistence type="predicted"/>
<evidence type="ECO:0000259" key="1">
    <source>
        <dbReference type="Pfam" id="PF06230"/>
    </source>
</evidence>
<keyword evidence="4" id="KW-1185">Reference proteome</keyword>
<evidence type="ECO:0008006" key="5">
    <source>
        <dbReference type="Google" id="ProtNLM"/>
    </source>
</evidence>
<evidence type="ECO:0000313" key="3">
    <source>
        <dbReference type="EMBL" id="PIB24658.1"/>
    </source>
</evidence>
<protein>
    <recommendedName>
        <fullName evidence="5">UDP-2,3-diacylglucosamine pyrophosphatase</fullName>
    </recommendedName>
</protein>
<dbReference type="PANTHER" id="PTHR39962">
    <property type="entry name" value="BLL4848 PROTEIN"/>
    <property type="match status" value="1"/>
</dbReference>
<feature type="domain" description="LpxI N-terminal" evidence="2">
    <location>
        <begin position="9"/>
        <end position="137"/>
    </location>
</feature>
<dbReference type="Proteomes" id="UP000231516">
    <property type="component" value="Unassembled WGS sequence"/>
</dbReference>
<comment type="caution">
    <text evidence="3">The sequence shown here is derived from an EMBL/GenBank/DDBJ whole genome shotgun (WGS) entry which is preliminary data.</text>
</comment>
<dbReference type="AlphaFoldDB" id="A0A2G5K551"/>
<gene>
    <name evidence="3" type="ORF">BFP76_05605</name>
</gene>
<dbReference type="EMBL" id="MDGM01000012">
    <property type="protein sequence ID" value="PIB24658.1"/>
    <property type="molecule type" value="Genomic_DNA"/>
</dbReference>
<dbReference type="RefSeq" id="WP_099593211.1">
    <property type="nucleotide sequence ID" value="NZ_MDGM01000012.1"/>
</dbReference>
<name>A0A2G5K551_9RHOB</name>
<reference evidence="3 4" key="1">
    <citation type="submission" date="2016-08" db="EMBL/GenBank/DDBJ databases">
        <title>Draft genome of Amylibacter sp. strain 4G11.</title>
        <authorList>
            <person name="Wong S.-K."/>
            <person name="Hamasaki K."/>
            <person name="Yoshizawa S."/>
        </authorList>
    </citation>
    <scope>NUCLEOTIDE SEQUENCE [LARGE SCALE GENOMIC DNA]</scope>
    <source>
        <strain evidence="3 4">4G11</strain>
    </source>
</reference>
<dbReference type="InterPro" id="IPR041255">
    <property type="entry name" value="LpxI_N"/>
</dbReference>
<feature type="domain" description="LpxI C-terminal" evidence="1">
    <location>
        <begin position="141"/>
        <end position="275"/>
    </location>
</feature>
<dbReference type="InterPro" id="IPR010415">
    <property type="entry name" value="LpxI_C"/>
</dbReference>